<keyword evidence="3" id="KW-1185">Reference proteome</keyword>
<name>A0A517NCS5_9BACT</name>
<gene>
    <name evidence="2" type="ORF">K227x_33370</name>
</gene>
<accession>A0A517NCS5</accession>
<proteinExistence type="predicted"/>
<dbReference type="EMBL" id="CP036525">
    <property type="protein sequence ID" value="QDT04939.1"/>
    <property type="molecule type" value="Genomic_DNA"/>
</dbReference>
<evidence type="ECO:0000313" key="2">
    <source>
        <dbReference type="EMBL" id="QDT04939.1"/>
    </source>
</evidence>
<dbReference type="Proteomes" id="UP000318538">
    <property type="component" value="Chromosome"/>
</dbReference>
<organism evidence="2 3">
    <name type="scientific">Rubripirellula lacrimiformis</name>
    <dbReference type="NCBI Taxonomy" id="1930273"/>
    <lineage>
        <taxon>Bacteria</taxon>
        <taxon>Pseudomonadati</taxon>
        <taxon>Planctomycetota</taxon>
        <taxon>Planctomycetia</taxon>
        <taxon>Pirellulales</taxon>
        <taxon>Pirellulaceae</taxon>
        <taxon>Rubripirellula</taxon>
    </lineage>
</organism>
<evidence type="ECO:0000313" key="3">
    <source>
        <dbReference type="Proteomes" id="UP000318538"/>
    </source>
</evidence>
<dbReference type="KEGG" id="rlc:K227x_33370"/>
<dbReference type="Gene3D" id="2.10.70.10">
    <property type="entry name" value="Complement Module, domain 1"/>
    <property type="match status" value="1"/>
</dbReference>
<evidence type="ECO:0000256" key="1">
    <source>
        <dbReference type="SAM" id="MobiDB-lite"/>
    </source>
</evidence>
<feature type="region of interest" description="Disordered" evidence="1">
    <location>
        <begin position="1"/>
        <end position="27"/>
    </location>
</feature>
<dbReference type="Pfam" id="PF10636">
    <property type="entry name" value="hemP"/>
    <property type="match status" value="1"/>
</dbReference>
<reference evidence="2 3" key="1">
    <citation type="submission" date="2019-02" db="EMBL/GenBank/DDBJ databases">
        <title>Deep-cultivation of Planctomycetes and their phenomic and genomic characterization uncovers novel biology.</title>
        <authorList>
            <person name="Wiegand S."/>
            <person name="Jogler M."/>
            <person name="Boedeker C."/>
            <person name="Pinto D."/>
            <person name="Vollmers J."/>
            <person name="Rivas-Marin E."/>
            <person name="Kohn T."/>
            <person name="Peeters S.H."/>
            <person name="Heuer A."/>
            <person name="Rast P."/>
            <person name="Oberbeckmann S."/>
            <person name="Bunk B."/>
            <person name="Jeske O."/>
            <person name="Meyerdierks A."/>
            <person name="Storesund J.E."/>
            <person name="Kallscheuer N."/>
            <person name="Luecker S."/>
            <person name="Lage O.M."/>
            <person name="Pohl T."/>
            <person name="Merkel B.J."/>
            <person name="Hornburger P."/>
            <person name="Mueller R.-W."/>
            <person name="Bruemmer F."/>
            <person name="Labrenz M."/>
            <person name="Spormann A.M."/>
            <person name="Op den Camp H."/>
            <person name="Overmann J."/>
            <person name="Amann R."/>
            <person name="Jetten M.S.M."/>
            <person name="Mascher T."/>
            <person name="Medema M.H."/>
            <person name="Devos D.P."/>
            <person name="Kaster A.-K."/>
            <person name="Ovreas L."/>
            <person name="Rohde M."/>
            <person name="Galperin M.Y."/>
            <person name="Jogler C."/>
        </authorList>
    </citation>
    <scope>NUCLEOTIDE SEQUENCE [LARGE SCALE GENOMIC DNA]</scope>
    <source>
        <strain evidence="2 3">K22_7</strain>
    </source>
</reference>
<dbReference type="AlphaFoldDB" id="A0A517NCS5"/>
<dbReference type="OrthoDB" id="290460at2"/>
<protein>
    <submittedName>
        <fullName evidence="2">Hemin uptake protein hemP</fullName>
    </submittedName>
</protein>
<dbReference type="InterPro" id="IPR019600">
    <property type="entry name" value="Hemin_uptake_protein_HemP"/>
</dbReference>
<dbReference type="RefSeq" id="WP_145170788.1">
    <property type="nucleotide sequence ID" value="NZ_CP036525.1"/>
</dbReference>
<sequence>MNEPEPPDGIPHDQPSSTPDDPIDSRPKVWESVDLFQGRREVWIRHGEMVYRLRRTGSEKLYLTK</sequence>